<reference evidence="2" key="3">
    <citation type="submission" date="2019-06" db="EMBL/GenBank/DDBJ databases">
        <authorList>
            <person name="Poynton C."/>
            <person name="Hasenbein S."/>
            <person name="Benoit J.B."/>
            <person name="Sepulveda M.S."/>
            <person name="Poelchau M.F."/>
            <person name="Murali S.C."/>
            <person name="Chen S."/>
            <person name="Glastad K.M."/>
            <person name="Werren J.H."/>
            <person name="Vineis J.H."/>
            <person name="Bowen J.L."/>
            <person name="Friedrich M."/>
            <person name="Jones J."/>
            <person name="Robertson H.M."/>
            <person name="Feyereisen R."/>
            <person name="Mechler-Hickson A."/>
            <person name="Mathers N."/>
            <person name="Lee C.E."/>
            <person name="Colbourne J.K."/>
            <person name="Biales A."/>
            <person name="Johnston J.S."/>
            <person name="Wellborn G.A."/>
            <person name="Rosendale A.J."/>
            <person name="Cridge A.G."/>
            <person name="Munoz-Torres M.C."/>
            <person name="Bain P.A."/>
            <person name="Manny A.R."/>
            <person name="Major K.M."/>
            <person name="Lambert F.N."/>
            <person name="Vulpe C.D."/>
            <person name="Tuck P."/>
            <person name="Blalock B.J."/>
            <person name="Lin Y.-Y."/>
            <person name="Smith M.E."/>
            <person name="Ochoa-Acuna H."/>
            <person name="Chen M.-J.M."/>
            <person name="Childers C.P."/>
            <person name="Qu J."/>
            <person name="Dugan S."/>
            <person name="Lee S.L."/>
            <person name="Chao H."/>
            <person name="Dinh H."/>
            <person name="Han Y."/>
            <person name="Doddapaneni H."/>
            <person name="Worley K.C."/>
            <person name="Muzny D.M."/>
            <person name="Gibbs R.A."/>
            <person name="Richards S."/>
        </authorList>
    </citation>
    <scope>NUCLEOTIDE SEQUENCE</scope>
    <source>
        <strain evidence="2">HAZT.00-mixed</strain>
        <tissue evidence="2">Whole organism</tissue>
    </source>
</reference>
<dbReference type="InterPro" id="IPR041588">
    <property type="entry name" value="Integrase_H2C2"/>
</dbReference>
<dbReference type="Pfam" id="PF17921">
    <property type="entry name" value="Integrase_H2C2"/>
    <property type="match status" value="1"/>
</dbReference>
<feature type="domain" description="Integrase zinc-binding" evidence="1">
    <location>
        <begin position="56"/>
        <end position="105"/>
    </location>
</feature>
<comment type="caution">
    <text evidence="2">The sequence shown here is derived from an EMBL/GenBank/DDBJ whole genome shotgun (WGS) entry which is preliminary data.</text>
</comment>
<name>A0A6A0H022_HYAAZ</name>
<reference evidence="2" key="1">
    <citation type="submission" date="2014-08" db="EMBL/GenBank/DDBJ databases">
        <authorList>
            <person name="Murali S."/>
            <person name="Richards S."/>
            <person name="Bandaranaike D."/>
            <person name="Bellair M."/>
            <person name="Blankenburg K."/>
            <person name="Chao H."/>
            <person name="Dinh H."/>
            <person name="Doddapaneni H."/>
            <person name="Dugan-Rocha S."/>
            <person name="Elkadiri S."/>
            <person name="Gnanaolivu R."/>
            <person name="Hughes D."/>
            <person name="Lee S."/>
            <person name="Li M."/>
            <person name="Ming W."/>
            <person name="Munidasa M."/>
            <person name="Muniz J."/>
            <person name="Nguyen L."/>
            <person name="Osuji N."/>
            <person name="Pu L.-L."/>
            <person name="Puazo M."/>
            <person name="Skinner E."/>
            <person name="Qu C."/>
            <person name="Quiroz J."/>
            <person name="Raj R."/>
            <person name="Weissenberger G."/>
            <person name="Xin Y."/>
            <person name="Zou X."/>
            <person name="Han Y."/>
            <person name="Worley K."/>
            <person name="Muzny D."/>
            <person name="Gibbs R."/>
        </authorList>
    </citation>
    <scope>NUCLEOTIDE SEQUENCE</scope>
    <source>
        <strain evidence="2">HAZT.00-mixed</strain>
        <tissue evidence="2">Whole organism</tissue>
    </source>
</reference>
<sequence>MRWLDGPDFLAKNLPLPESSVEDVRLPEETSDARSDLWYGMKHPIILPHAHPISTLVIGHYHKLTSHQGRHVTLSAIRNAGFFLEQGAKQVRQFIKACLTCQKIRAPLETQQMAELPLDRLEVAAPFSNVGLDVMDDPNDPLPLAPSLLLTMKAAQPASAPDSEPQDLIAIGPRQWRRVKSAAIRAIVTKNPEITSRIYERPIGELVLLEATPV</sequence>
<proteinExistence type="predicted"/>
<dbReference type="OrthoDB" id="6373780at2759"/>
<dbReference type="Proteomes" id="UP000711488">
    <property type="component" value="Unassembled WGS sequence"/>
</dbReference>
<evidence type="ECO:0000259" key="1">
    <source>
        <dbReference type="Pfam" id="PF17921"/>
    </source>
</evidence>
<evidence type="ECO:0000313" key="2">
    <source>
        <dbReference type="EMBL" id="KAA0194250.1"/>
    </source>
</evidence>
<dbReference type="Gene3D" id="1.10.340.70">
    <property type="match status" value="1"/>
</dbReference>
<dbReference type="EMBL" id="JQDR03010442">
    <property type="protein sequence ID" value="KAA0194250.1"/>
    <property type="molecule type" value="Genomic_DNA"/>
</dbReference>
<gene>
    <name evidence="2" type="ORF">HAZT_HAZT009443</name>
</gene>
<dbReference type="PANTHER" id="PTHR47331:SF6">
    <property type="entry name" value="DOUBLECORTIN DOMAIN-CONTAINING PROTEIN"/>
    <property type="match status" value="1"/>
</dbReference>
<protein>
    <recommendedName>
        <fullName evidence="1">Integrase zinc-binding domain-containing protein</fullName>
    </recommendedName>
</protein>
<organism evidence="2">
    <name type="scientific">Hyalella azteca</name>
    <name type="common">Amphipod</name>
    <dbReference type="NCBI Taxonomy" id="294128"/>
    <lineage>
        <taxon>Eukaryota</taxon>
        <taxon>Metazoa</taxon>
        <taxon>Ecdysozoa</taxon>
        <taxon>Arthropoda</taxon>
        <taxon>Crustacea</taxon>
        <taxon>Multicrustacea</taxon>
        <taxon>Malacostraca</taxon>
        <taxon>Eumalacostraca</taxon>
        <taxon>Peracarida</taxon>
        <taxon>Amphipoda</taxon>
        <taxon>Senticaudata</taxon>
        <taxon>Talitrida</taxon>
        <taxon>Talitroidea</taxon>
        <taxon>Hyalellidae</taxon>
        <taxon>Hyalella</taxon>
    </lineage>
</organism>
<reference evidence="2" key="2">
    <citation type="journal article" date="2018" name="Environ. Sci. Technol.">
        <title>The Toxicogenome of Hyalella azteca: A Model for Sediment Ecotoxicology and Evolutionary Toxicology.</title>
        <authorList>
            <person name="Poynton H.C."/>
            <person name="Hasenbein S."/>
            <person name="Benoit J.B."/>
            <person name="Sepulveda M.S."/>
            <person name="Poelchau M.F."/>
            <person name="Hughes D.S.T."/>
            <person name="Murali S.C."/>
            <person name="Chen S."/>
            <person name="Glastad K.M."/>
            <person name="Goodisman M.A.D."/>
            <person name="Werren J.H."/>
            <person name="Vineis J.H."/>
            <person name="Bowen J.L."/>
            <person name="Friedrich M."/>
            <person name="Jones J."/>
            <person name="Robertson H.M."/>
            <person name="Feyereisen R."/>
            <person name="Mechler-Hickson A."/>
            <person name="Mathers N."/>
            <person name="Lee C.E."/>
            <person name="Colbourne J.K."/>
            <person name="Biales A."/>
            <person name="Johnston J.S."/>
            <person name="Wellborn G.A."/>
            <person name="Rosendale A.J."/>
            <person name="Cridge A.G."/>
            <person name="Munoz-Torres M.C."/>
            <person name="Bain P.A."/>
            <person name="Manny A.R."/>
            <person name="Major K.M."/>
            <person name="Lambert F.N."/>
            <person name="Vulpe C.D."/>
            <person name="Tuck P."/>
            <person name="Blalock B.J."/>
            <person name="Lin Y.Y."/>
            <person name="Smith M.E."/>
            <person name="Ochoa-Acuna H."/>
            <person name="Chen M.M."/>
            <person name="Childers C.P."/>
            <person name="Qu J."/>
            <person name="Dugan S."/>
            <person name="Lee S.L."/>
            <person name="Chao H."/>
            <person name="Dinh H."/>
            <person name="Han Y."/>
            <person name="Doddapaneni H."/>
            <person name="Worley K.C."/>
            <person name="Muzny D.M."/>
            <person name="Gibbs R.A."/>
            <person name="Richards S."/>
        </authorList>
    </citation>
    <scope>NUCLEOTIDE SEQUENCE</scope>
    <source>
        <strain evidence="2">HAZT.00-mixed</strain>
        <tissue evidence="2">Whole organism</tissue>
    </source>
</reference>
<accession>A0A6A0H022</accession>
<dbReference type="PANTHER" id="PTHR47331">
    <property type="entry name" value="PHD-TYPE DOMAIN-CONTAINING PROTEIN"/>
    <property type="match status" value="1"/>
</dbReference>
<dbReference type="AlphaFoldDB" id="A0A6A0H022"/>